<gene>
    <name evidence="1" type="ORF">V8G54_018020</name>
</gene>
<evidence type="ECO:0000313" key="1">
    <source>
        <dbReference type="EMBL" id="WVZ04674.1"/>
    </source>
</evidence>
<dbReference type="EMBL" id="CP144695">
    <property type="protein sequence ID" value="WVZ04674.1"/>
    <property type="molecule type" value="Genomic_DNA"/>
</dbReference>
<reference evidence="1 2" key="1">
    <citation type="journal article" date="2023" name="Life. Sci Alliance">
        <title>Evolutionary insights into 3D genome organization and epigenetic landscape of Vigna mungo.</title>
        <authorList>
            <person name="Junaid A."/>
            <person name="Singh B."/>
            <person name="Bhatia S."/>
        </authorList>
    </citation>
    <scope>NUCLEOTIDE SEQUENCE [LARGE SCALE GENOMIC DNA]</scope>
    <source>
        <strain evidence="1">Urdbean</strain>
    </source>
</reference>
<keyword evidence="2" id="KW-1185">Reference proteome</keyword>
<sequence>MAALEGGEYMHVAATLRAREPLWDSPHCMREFKFAARTNNGMNLVIVILKSRFKPFPVSMIFPHGIKLHQGLEPCCGMPIYHNVRPSCQNNPSSLFVIAQKLLDFLHHMVVIIGLLQLKLREQHTLKTGPEEPYHALL</sequence>
<proteinExistence type="predicted"/>
<organism evidence="1 2">
    <name type="scientific">Vigna mungo</name>
    <name type="common">Black gram</name>
    <name type="synonym">Phaseolus mungo</name>
    <dbReference type="NCBI Taxonomy" id="3915"/>
    <lineage>
        <taxon>Eukaryota</taxon>
        <taxon>Viridiplantae</taxon>
        <taxon>Streptophyta</taxon>
        <taxon>Embryophyta</taxon>
        <taxon>Tracheophyta</taxon>
        <taxon>Spermatophyta</taxon>
        <taxon>Magnoliopsida</taxon>
        <taxon>eudicotyledons</taxon>
        <taxon>Gunneridae</taxon>
        <taxon>Pentapetalae</taxon>
        <taxon>rosids</taxon>
        <taxon>fabids</taxon>
        <taxon>Fabales</taxon>
        <taxon>Fabaceae</taxon>
        <taxon>Papilionoideae</taxon>
        <taxon>50 kb inversion clade</taxon>
        <taxon>NPAAA clade</taxon>
        <taxon>indigoferoid/millettioid clade</taxon>
        <taxon>Phaseoleae</taxon>
        <taxon>Vigna</taxon>
    </lineage>
</organism>
<evidence type="ECO:0000313" key="2">
    <source>
        <dbReference type="Proteomes" id="UP001374535"/>
    </source>
</evidence>
<dbReference type="AlphaFoldDB" id="A0AAQ3RR33"/>
<protein>
    <submittedName>
        <fullName evidence="1">Uncharacterized protein</fullName>
    </submittedName>
</protein>
<dbReference type="Proteomes" id="UP001374535">
    <property type="component" value="Chromosome 6"/>
</dbReference>
<name>A0AAQ3RR33_VIGMU</name>
<accession>A0AAQ3RR33</accession>